<organism evidence="9 10">
    <name type="scientific">Priestia endophytica DSM 13796</name>
    <dbReference type="NCBI Taxonomy" id="1121089"/>
    <lineage>
        <taxon>Bacteria</taxon>
        <taxon>Bacillati</taxon>
        <taxon>Bacillota</taxon>
        <taxon>Bacilli</taxon>
        <taxon>Bacillales</taxon>
        <taxon>Bacillaceae</taxon>
        <taxon>Priestia</taxon>
    </lineage>
</organism>
<comment type="pathway">
    <text evidence="7">Amino-acid biosynthesis; L-histidine biosynthesis; L-histidine from 5-phospho-alpha-D-ribose 1-diphosphate: step 7/9.</text>
</comment>
<evidence type="ECO:0000256" key="1">
    <source>
        <dbReference type="ARBA" id="ARBA00001933"/>
    </source>
</evidence>
<sequence length="375" mass="42803">MLYKQREKLEKVSTYQQAKTIEQIKQEYKQEKVLKLAGNENTMGVSPLVKEAIKSAENELFLYPDAKCQLLREALSNLYNVQENQLIFGNGSFELITLIGQTFIEEGDVSLIPSPSFGWYKNVTLTSGGTPLFIPLAHHKVALLDIKEAITPRTKVIWLCNPNNPTGTHFSHEELENFLNNIRKDIVVVLDEAYYEYAAGGDYPNSVDIIQKYSNVIILRTFSKVYGLASLRIGYGIGNQEMISMLDKVRIPVNINKLAQVAAYASLQDEEFKRNCLENNAEGLAFYEQQCREEGWEYIPSKTNFITMNVHYDAKKVVEELLKRGISIRPGADFGMDDWIRITIGREAENQFVVRSLKEIIRKFKHNRSVEDASI</sequence>
<evidence type="ECO:0000256" key="7">
    <source>
        <dbReference type="HAMAP-Rule" id="MF_01023"/>
    </source>
</evidence>
<proteinExistence type="inferred from homology"/>
<dbReference type="SUPFAM" id="SSF53383">
    <property type="entry name" value="PLP-dependent transferases"/>
    <property type="match status" value="1"/>
</dbReference>
<dbReference type="InterPro" id="IPR004839">
    <property type="entry name" value="Aminotransferase_I/II_large"/>
</dbReference>
<evidence type="ECO:0000256" key="4">
    <source>
        <dbReference type="ARBA" id="ARBA00022679"/>
    </source>
</evidence>
<dbReference type="PANTHER" id="PTHR43643">
    <property type="entry name" value="HISTIDINOL-PHOSPHATE AMINOTRANSFERASE 2"/>
    <property type="match status" value="1"/>
</dbReference>
<dbReference type="EMBL" id="FOXX01000001">
    <property type="protein sequence ID" value="SFQ25918.1"/>
    <property type="molecule type" value="Genomic_DNA"/>
</dbReference>
<evidence type="ECO:0000256" key="2">
    <source>
        <dbReference type="ARBA" id="ARBA00011738"/>
    </source>
</evidence>
<dbReference type="EC" id="2.6.1.9" evidence="7"/>
<dbReference type="Gene3D" id="3.40.640.10">
    <property type="entry name" value="Type I PLP-dependent aspartate aminotransferase-like (Major domain)"/>
    <property type="match status" value="1"/>
</dbReference>
<feature type="domain" description="Aminotransferase class I/classII large" evidence="8">
    <location>
        <begin position="32"/>
        <end position="355"/>
    </location>
</feature>
<comment type="cofactor">
    <cofactor evidence="1 7">
        <name>pyridoxal 5'-phosphate</name>
        <dbReference type="ChEBI" id="CHEBI:597326"/>
    </cofactor>
</comment>
<dbReference type="GO" id="GO:0008483">
    <property type="term" value="F:transaminase activity"/>
    <property type="evidence" value="ECO:0007669"/>
    <property type="project" value="UniProtKB-KW"/>
</dbReference>
<comment type="catalytic activity">
    <reaction evidence="7">
        <text>L-histidinol phosphate + 2-oxoglutarate = 3-(imidazol-4-yl)-2-oxopropyl phosphate + L-glutamate</text>
        <dbReference type="Rhea" id="RHEA:23744"/>
        <dbReference type="ChEBI" id="CHEBI:16810"/>
        <dbReference type="ChEBI" id="CHEBI:29985"/>
        <dbReference type="ChEBI" id="CHEBI:57766"/>
        <dbReference type="ChEBI" id="CHEBI:57980"/>
        <dbReference type="EC" id="2.6.1.9"/>
    </reaction>
</comment>
<dbReference type="InterPro" id="IPR015421">
    <property type="entry name" value="PyrdxlP-dep_Trfase_major"/>
</dbReference>
<evidence type="ECO:0000313" key="10">
    <source>
        <dbReference type="Proteomes" id="UP000182762"/>
    </source>
</evidence>
<comment type="caution">
    <text evidence="9">The sequence shown here is derived from an EMBL/GenBank/DDBJ whole genome shotgun (WGS) entry which is preliminary data.</text>
</comment>
<keyword evidence="10" id="KW-1185">Reference proteome</keyword>
<dbReference type="RefSeq" id="WP_061802271.1">
    <property type="nucleotide sequence ID" value="NZ_FOXX01000001.1"/>
</dbReference>
<evidence type="ECO:0000256" key="6">
    <source>
        <dbReference type="ARBA" id="ARBA00023102"/>
    </source>
</evidence>
<dbReference type="Gene3D" id="3.90.1150.10">
    <property type="entry name" value="Aspartate Aminotransferase, domain 1"/>
    <property type="match status" value="1"/>
</dbReference>
<protein>
    <recommendedName>
        <fullName evidence="7">Histidinol-phosphate aminotransferase</fullName>
        <ecNumber evidence="7">2.6.1.9</ecNumber>
    </recommendedName>
    <alternativeName>
        <fullName evidence="7">Imidazole acetol-phosphate transaminase</fullName>
    </alternativeName>
</protein>
<comment type="similarity">
    <text evidence="7">Belongs to the class-II pyridoxal-phosphate-dependent aminotransferase family. Histidinol-phosphate aminotransferase subfamily.</text>
</comment>
<dbReference type="GeneID" id="93709613"/>
<dbReference type="Pfam" id="PF00155">
    <property type="entry name" value="Aminotran_1_2"/>
    <property type="match status" value="1"/>
</dbReference>
<keyword evidence="6 7" id="KW-0368">Histidine biosynthesis</keyword>
<accession>A0A1I5X1V5</accession>
<reference evidence="9 10" key="1">
    <citation type="submission" date="2016-10" db="EMBL/GenBank/DDBJ databases">
        <authorList>
            <person name="Varghese N."/>
            <person name="Submissions S."/>
        </authorList>
    </citation>
    <scope>NUCLEOTIDE SEQUENCE [LARGE SCALE GENOMIC DNA]</scope>
    <source>
        <strain evidence="9 10">DSM 13796</strain>
    </source>
</reference>
<dbReference type="NCBIfam" id="TIGR01141">
    <property type="entry name" value="hisC"/>
    <property type="match status" value="1"/>
</dbReference>
<evidence type="ECO:0000256" key="5">
    <source>
        <dbReference type="ARBA" id="ARBA00022898"/>
    </source>
</evidence>
<dbReference type="InterPro" id="IPR015422">
    <property type="entry name" value="PyrdxlP-dep_Trfase_small"/>
</dbReference>
<keyword evidence="5 7" id="KW-0663">Pyridoxal phosphate</keyword>
<dbReference type="InterPro" id="IPR015424">
    <property type="entry name" value="PyrdxlP-dep_Trfase"/>
</dbReference>
<gene>
    <name evidence="7" type="primary">hisC</name>
    <name evidence="9" type="ORF">SAMN02745910_00862</name>
</gene>
<dbReference type="HAMAP" id="MF_01023">
    <property type="entry name" value="HisC_aminotrans_2"/>
    <property type="match status" value="1"/>
</dbReference>
<evidence type="ECO:0000313" key="9">
    <source>
        <dbReference type="EMBL" id="SFQ25918.1"/>
    </source>
</evidence>
<keyword evidence="7" id="KW-0028">Amino-acid biosynthesis</keyword>
<dbReference type="Proteomes" id="UP000182762">
    <property type="component" value="Unassembled WGS sequence"/>
</dbReference>
<keyword evidence="4 7" id="KW-0808">Transferase</keyword>
<evidence type="ECO:0000256" key="3">
    <source>
        <dbReference type="ARBA" id="ARBA00022576"/>
    </source>
</evidence>
<name>A0A1I5X1V5_9BACI</name>
<keyword evidence="3 7" id="KW-0032">Aminotransferase</keyword>
<comment type="subunit">
    <text evidence="2 7">Homodimer.</text>
</comment>
<dbReference type="CDD" id="cd00609">
    <property type="entry name" value="AAT_like"/>
    <property type="match status" value="1"/>
</dbReference>
<dbReference type="InterPro" id="IPR005861">
    <property type="entry name" value="HisP_aminotrans"/>
</dbReference>
<dbReference type="PANTHER" id="PTHR43643:SF3">
    <property type="entry name" value="HISTIDINOL-PHOSPHATE AMINOTRANSFERASE"/>
    <property type="match status" value="1"/>
</dbReference>
<evidence type="ECO:0000259" key="8">
    <source>
        <dbReference type="Pfam" id="PF00155"/>
    </source>
</evidence>
<dbReference type="InterPro" id="IPR050106">
    <property type="entry name" value="HistidinolP_aminotransfase"/>
</dbReference>
<feature type="modified residue" description="N6-(pyridoxal phosphate)lysine" evidence="7">
    <location>
        <position position="224"/>
    </location>
</feature>